<dbReference type="OrthoDB" id="5305418at2759"/>
<feature type="region of interest" description="Disordered" evidence="1">
    <location>
        <begin position="22"/>
        <end position="42"/>
    </location>
</feature>
<reference evidence="3" key="5">
    <citation type="submission" date="2018-04" db="UniProtKB">
        <authorList>
            <consortium name="EnsemblFungi"/>
        </authorList>
    </citation>
    <scope>IDENTIFICATION</scope>
    <source>
        <strain evidence="3">R3-111a-1</strain>
    </source>
</reference>
<dbReference type="eggNOG" id="ENOG502RJR0">
    <property type="taxonomic scope" value="Eukaryota"/>
</dbReference>
<dbReference type="Proteomes" id="UP000006039">
    <property type="component" value="Unassembled WGS sequence"/>
</dbReference>
<dbReference type="Pfam" id="PF17233">
    <property type="entry name" value="DUF5308"/>
    <property type="match status" value="1"/>
</dbReference>
<feature type="compositionally biased region" description="Basic and acidic residues" evidence="1">
    <location>
        <begin position="119"/>
        <end position="145"/>
    </location>
</feature>
<gene>
    <name evidence="3" type="primary">20346693</name>
    <name evidence="2" type="ORF">GGTG_06235</name>
</gene>
<feature type="compositionally biased region" description="Low complexity" evidence="1">
    <location>
        <begin position="26"/>
        <end position="37"/>
    </location>
</feature>
<evidence type="ECO:0000256" key="1">
    <source>
        <dbReference type="SAM" id="MobiDB-lite"/>
    </source>
</evidence>
<protein>
    <submittedName>
        <fullName evidence="2 3">Uncharacterized protein</fullName>
    </submittedName>
</protein>
<evidence type="ECO:0000313" key="2">
    <source>
        <dbReference type="EMBL" id="EJT76315.1"/>
    </source>
</evidence>
<dbReference type="HOGENOM" id="CLU_088991_0_0_1"/>
<dbReference type="RefSeq" id="XP_009222315.1">
    <property type="nucleotide sequence ID" value="XM_009224051.1"/>
</dbReference>
<reference evidence="2" key="3">
    <citation type="submission" date="2010-09" db="EMBL/GenBank/DDBJ databases">
        <title>Annotation of Gaeumannomyces graminis var. tritici R3-111a-1.</title>
        <authorList>
            <consortium name="The Broad Institute Genome Sequencing Platform"/>
            <person name="Ma L.-J."/>
            <person name="Dead R."/>
            <person name="Young S.K."/>
            <person name="Zeng Q."/>
            <person name="Gargeya S."/>
            <person name="Fitzgerald M."/>
            <person name="Haas B."/>
            <person name="Abouelleil A."/>
            <person name="Alvarado L."/>
            <person name="Arachchi H.M."/>
            <person name="Berlin A."/>
            <person name="Brown A."/>
            <person name="Chapman S.B."/>
            <person name="Chen Z."/>
            <person name="Dunbar C."/>
            <person name="Freedman E."/>
            <person name="Gearin G."/>
            <person name="Gellesch M."/>
            <person name="Goldberg J."/>
            <person name="Griggs A."/>
            <person name="Gujja S."/>
            <person name="Heiman D."/>
            <person name="Howarth C."/>
            <person name="Larson L."/>
            <person name="Lui A."/>
            <person name="MacDonald P.J.P."/>
            <person name="Mehta T."/>
            <person name="Montmayeur A."/>
            <person name="Murphy C."/>
            <person name="Neiman D."/>
            <person name="Pearson M."/>
            <person name="Priest M."/>
            <person name="Roberts A."/>
            <person name="Saif S."/>
            <person name="Shea T."/>
            <person name="Shenoy N."/>
            <person name="Sisk P."/>
            <person name="Stolte C."/>
            <person name="Sykes S."/>
            <person name="Yandava C."/>
            <person name="Wortman J."/>
            <person name="Nusbaum C."/>
            <person name="Birren B."/>
        </authorList>
    </citation>
    <scope>NUCLEOTIDE SEQUENCE</scope>
    <source>
        <strain evidence="2">R3-111a-1</strain>
    </source>
</reference>
<keyword evidence="4" id="KW-1185">Reference proteome</keyword>
<dbReference type="InterPro" id="IPR035186">
    <property type="entry name" value="DUF5308"/>
</dbReference>
<reference evidence="4" key="1">
    <citation type="submission" date="2010-07" db="EMBL/GenBank/DDBJ databases">
        <title>The genome sequence of Gaeumannomyces graminis var. tritici strain R3-111a-1.</title>
        <authorList>
            <consortium name="The Broad Institute Genome Sequencing Platform"/>
            <person name="Ma L.-J."/>
            <person name="Dead R."/>
            <person name="Young S."/>
            <person name="Zeng Q."/>
            <person name="Koehrsen M."/>
            <person name="Alvarado L."/>
            <person name="Berlin A."/>
            <person name="Chapman S.B."/>
            <person name="Chen Z."/>
            <person name="Freedman E."/>
            <person name="Gellesch M."/>
            <person name="Goldberg J."/>
            <person name="Griggs A."/>
            <person name="Gujja S."/>
            <person name="Heilman E.R."/>
            <person name="Heiman D."/>
            <person name="Hepburn T."/>
            <person name="Howarth C."/>
            <person name="Jen D."/>
            <person name="Larson L."/>
            <person name="Mehta T."/>
            <person name="Neiman D."/>
            <person name="Pearson M."/>
            <person name="Roberts A."/>
            <person name="Saif S."/>
            <person name="Shea T."/>
            <person name="Shenoy N."/>
            <person name="Sisk P."/>
            <person name="Stolte C."/>
            <person name="Sykes S."/>
            <person name="Walk T."/>
            <person name="White J."/>
            <person name="Yandava C."/>
            <person name="Haas B."/>
            <person name="Nusbaum C."/>
            <person name="Birren B."/>
        </authorList>
    </citation>
    <scope>NUCLEOTIDE SEQUENCE [LARGE SCALE GENOMIC DNA]</scope>
    <source>
        <strain evidence="4">R3-111a-1</strain>
    </source>
</reference>
<sequence length="201" mass="21427">MASLPHHYPQLSLHLADRSLTPLVTSSSPSSSSPSSSSRHDALARLASSALGVHDAASRLGLGAPQRVLVEYGPRGPLLIQTFLDPATAGAIAPRRPGRQWPAPAGSSNSGGRRAVNGDYDRRDDGDQRAAYETPHTDDQAHDNETEPDALPPDVPPMLLGVIIAPSPDEYSSARRATVRLERIGRQIQESWVAEGGQPRP</sequence>
<dbReference type="EnsemblFungi" id="EJT76315">
    <property type="protein sequence ID" value="EJT76315"/>
    <property type="gene ID" value="GGTG_06235"/>
</dbReference>
<name>J3NY82_GAET3</name>
<dbReference type="VEuPathDB" id="FungiDB:GGTG_06235"/>
<accession>J3NY82</accession>
<dbReference type="GeneID" id="20346693"/>
<dbReference type="EMBL" id="GL385397">
    <property type="protein sequence ID" value="EJT76315.1"/>
    <property type="molecule type" value="Genomic_DNA"/>
</dbReference>
<feature type="region of interest" description="Disordered" evidence="1">
    <location>
        <begin position="91"/>
        <end position="154"/>
    </location>
</feature>
<reference evidence="3" key="4">
    <citation type="journal article" date="2015" name="G3 (Bethesda)">
        <title>Genome sequences of three phytopathogenic species of the Magnaporthaceae family of fungi.</title>
        <authorList>
            <person name="Okagaki L.H."/>
            <person name="Nunes C.C."/>
            <person name="Sailsbery J."/>
            <person name="Clay B."/>
            <person name="Brown D."/>
            <person name="John T."/>
            <person name="Oh Y."/>
            <person name="Young N."/>
            <person name="Fitzgerald M."/>
            <person name="Haas B.J."/>
            <person name="Zeng Q."/>
            <person name="Young S."/>
            <person name="Adiconis X."/>
            <person name="Fan L."/>
            <person name="Levin J.Z."/>
            <person name="Mitchell T.K."/>
            <person name="Okubara P.A."/>
            <person name="Farman M.L."/>
            <person name="Kohn L.M."/>
            <person name="Birren B."/>
            <person name="Ma L.-J."/>
            <person name="Dean R.A."/>
        </authorList>
    </citation>
    <scope>NUCLEOTIDE SEQUENCE</scope>
    <source>
        <strain evidence="3">R3-111a-1</strain>
    </source>
</reference>
<evidence type="ECO:0000313" key="3">
    <source>
        <dbReference type="EnsemblFungi" id="EJT76315"/>
    </source>
</evidence>
<organism evidence="2">
    <name type="scientific">Gaeumannomyces tritici (strain R3-111a-1)</name>
    <name type="common">Wheat and barley take-all root rot fungus</name>
    <name type="synonym">Gaeumannomyces graminis var. tritici</name>
    <dbReference type="NCBI Taxonomy" id="644352"/>
    <lineage>
        <taxon>Eukaryota</taxon>
        <taxon>Fungi</taxon>
        <taxon>Dikarya</taxon>
        <taxon>Ascomycota</taxon>
        <taxon>Pezizomycotina</taxon>
        <taxon>Sordariomycetes</taxon>
        <taxon>Sordariomycetidae</taxon>
        <taxon>Magnaporthales</taxon>
        <taxon>Magnaporthaceae</taxon>
        <taxon>Gaeumannomyces</taxon>
    </lineage>
</organism>
<evidence type="ECO:0000313" key="4">
    <source>
        <dbReference type="Proteomes" id="UP000006039"/>
    </source>
</evidence>
<dbReference type="AlphaFoldDB" id="J3NY82"/>
<reference evidence="2" key="2">
    <citation type="submission" date="2010-07" db="EMBL/GenBank/DDBJ databases">
        <authorList>
            <consortium name="The Broad Institute Genome Sequencing Platform"/>
            <consortium name="Broad Institute Genome Sequencing Center for Infectious Disease"/>
            <person name="Ma L.-J."/>
            <person name="Dead R."/>
            <person name="Young S."/>
            <person name="Zeng Q."/>
            <person name="Koehrsen M."/>
            <person name="Alvarado L."/>
            <person name="Berlin A."/>
            <person name="Chapman S.B."/>
            <person name="Chen Z."/>
            <person name="Freedman E."/>
            <person name="Gellesch M."/>
            <person name="Goldberg J."/>
            <person name="Griggs A."/>
            <person name="Gujja S."/>
            <person name="Heilman E.R."/>
            <person name="Heiman D."/>
            <person name="Hepburn T."/>
            <person name="Howarth C."/>
            <person name="Jen D."/>
            <person name="Larson L."/>
            <person name="Mehta T."/>
            <person name="Neiman D."/>
            <person name="Pearson M."/>
            <person name="Roberts A."/>
            <person name="Saif S."/>
            <person name="Shea T."/>
            <person name="Shenoy N."/>
            <person name="Sisk P."/>
            <person name="Stolte C."/>
            <person name="Sykes S."/>
            <person name="Walk T."/>
            <person name="White J."/>
            <person name="Yandava C."/>
            <person name="Haas B."/>
            <person name="Nusbaum C."/>
            <person name="Birren B."/>
        </authorList>
    </citation>
    <scope>NUCLEOTIDE SEQUENCE</scope>
    <source>
        <strain evidence="2">R3-111a-1</strain>
    </source>
</reference>
<proteinExistence type="predicted"/>